<feature type="compositionally biased region" description="Basic residues" evidence="1">
    <location>
        <begin position="24"/>
        <end position="47"/>
    </location>
</feature>
<reference evidence="2" key="1">
    <citation type="journal article" date="2020" name="Stud. Mycol.">
        <title>101 Dothideomycetes genomes: a test case for predicting lifestyles and emergence of pathogens.</title>
        <authorList>
            <person name="Haridas S."/>
            <person name="Albert R."/>
            <person name="Binder M."/>
            <person name="Bloem J."/>
            <person name="Labutti K."/>
            <person name="Salamov A."/>
            <person name="Andreopoulos B."/>
            <person name="Baker S."/>
            <person name="Barry K."/>
            <person name="Bills G."/>
            <person name="Bluhm B."/>
            <person name="Cannon C."/>
            <person name="Castanera R."/>
            <person name="Culley D."/>
            <person name="Daum C."/>
            <person name="Ezra D."/>
            <person name="Gonzalez J."/>
            <person name="Henrissat B."/>
            <person name="Kuo A."/>
            <person name="Liang C."/>
            <person name="Lipzen A."/>
            <person name="Lutzoni F."/>
            <person name="Magnuson J."/>
            <person name="Mondo S."/>
            <person name="Nolan M."/>
            <person name="Ohm R."/>
            <person name="Pangilinan J."/>
            <person name="Park H.-J."/>
            <person name="Ramirez L."/>
            <person name="Alfaro M."/>
            <person name="Sun H."/>
            <person name="Tritt A."/>
            <person name="Yoshinaga Y."/>
            <person name="Zwiers L.-H."/>
            <person name="Turgeon B."/>
            <person name="Goodwin S."/>
            <person name="Spatafora J."/>
            <person name="Crous P."/>
            <person name="Grigoriev I."/>
        </authorList>
    </citation>
    <scope>NUCLEOTIDE SEQUENCE</scope>
    <source>
        <strain evidence="2">CBS 119925</strain>
    </source>
</reference>
<keyword evidence="3" id="KW-1185">Reference proteome</keyword>
<proteinExistence type="predicted"/>
<evidence type="ECO:0000313" key="3">
    <source>
        <dbReference type="Proteomes" id="UP000799440"/>
    </source>
</evidence>
<organism evidence="2 3">
    <name type="scientific">Sporormia fimetaria CBS 119925</name>
    <dbReference type="NCBI Taxonomy" id="1340428"/>
    <lineage>
        <taxon>Eukaryota</taxon>
        <taxon>Fungi</taxon>
        <taxon>Dikarya</taxon>
        <taxon>Ascomycota</taxon>
        <taxon>Pezizomycotina</taxon>
        <taxon>Dothideomycetes</taxon>
        <taxon>Pleosporomycetidae</taxon>
        <taxon>Pleosporales</taxon>
        <taxon>Sporormiaceae</taxon>
        <taxon>Sporormia</taxon>
    </lineage>
</organism>
<accession>A0A6A6VNW1</accession>
<feature type="compositionally biased region" description="Polar residues" evidence="1">
    <location>
        <begin position="1"/>
        <end position="10"/>
    </location>
</feature>
<feature type="region of interest" description="Disordered" evidence="1">
    <location>
        <begin position="1"/>
        <end position="66"/>
    </location>
</feature>
<sequence length="176" mass="19143">MCSAQGQTVGTARMAEQETGQRSVKLRCRRCRGRGSHGHVIGGRRRRLEPSGLGQTSSSSARQTPVGPLCLNHQVAPLQRSAVVNWKRGCMQHHGGQSRVPKANHKRVRRTSSTSELQVGTMRQRGAGAACRGWPKRDTNRPRCCIALAARALGPWTLARDAVEGEPNCSPKCCRG</sequence>
<dbReference type="Proteomes" id="UP000799440">
    <property type="component" value="Unassembled WGS sequence"/>
</dbReference>
<dbReference type="EMBL" id="MU006562">
    <property type="protein sequence ID" value="KAF2751424.1"/>
    <property type="molecule type" value="Genomic_DNA"/>
</dbReference>
<feature type="region of interest" description="Disordered" evidence="1">
    <location>
        <begin position="93"/>
        <end position="115"/>
    </location>
</feature>
<evidence type="ECO:0000313" key="2">
    <source>
        <dbReference type="EMBL" id="KAF2751424.1"/>
    </source>
</evidence>
<protein>
    <submittedName>
        <fullName evidence="2">Uncharacterized protein</fullName>
    </submittedName>
</protein>
<evidence type="ECO:0000256" key="1">
    <source>
        <dbReference type="SAM" id="MobiDB-lite"/>
    </source>
</evidence>
<dbReference type="AlphaFoldDB" id="A0A6A6VNW1"/>
<gene>
    <name evidence="2" type="ORF">M011DRAFT_114142</name>
</gene>
<feature type="compositionally biased region" description="Polar residues" evidence="1">
    <location>
        <begin position="53"/>
        <end position="63"/>
    </location>
</feature>
<name>A0A6A6VNW1_9PLEO</name>